<keyword evidence="2" id="KW-1185">Reference proteome</keyword>
<dbReference type="EMBL" id="CP022315">
    <property type="protein sequence ID" value="ASK61093.1"/>
    <property type="molecule type" value="Genomic_DNA"/>
</dbReference>
<proteinExistence type="predicted"/>
<dbReference type="SUPFAM" id="SSF53448">
    <property type="entry name" value="Nucleotide-diphospho-sugar transferases"/>
    <property type="match status" value="2"/>
</dbReference>
<gene>
    <name evidence="1" type="ORF">CFK37_02210</name>
</gene>
<dbReference type="Proteomes" id="UP000198312">
    <property type="component" value="Chromosome"/>
</dbReference>
<dbReference type="PANTHER" id="PTHR43630:SF2">
    <property type="entry name" value="GLYCOSYLTRANSFERASE"/>
    <property type="match status" value="1"/>
</dbReference>
<sequence length="514" mass="60830">MMKKNKKRILVGSPVHQKPEILNEFLLSLTGLKSDSFDLDFFFVDDNNDEKATELLLDFKQHRERVTIYQSKQEDDYFCDDQTHYWNEQLVWKVANFKNRIIKKAVEEQYDYLFLIDSDLVLHPMTMEYLVKADKDIVSEVFWTKWQPVSEPQPQVWLVDEYGQWHQERGEELSDKEIAIRYQSFLSMLKIPGLYEVGGLGACTLISKKALTIGVNFNPIKNLSFWGEDRHFCVRAAAMGISLYVDTHVPAYHIYRKDDLKGIDKFKNEHQGTLPDINVITGNQAKLTLSMVVKNESDRFLKHALKEHRKYIDEAVIIDDGSTDDTLELCLDVLNGIPVHTVENQISKFANEVELRKQQWAETIKKEPDWILNLDADEIFEKRFAYEIHDLLQQTKFDVFSFRLYDFWNSTHYREDALWRAHLTYRPFLVRHREGFVQKWKDTPQHCGRFPENIYELPNSISNLRLQHFGWANPDIRLEKFRRYSALDPESIHGNSEQYQSILDEHPNLIRWKE</sequence>
<dbReference type="Gene3D" id="3.90.550.10">
    <property type="entry name" value="Spore Coat Polysaccharide Biosynthesis Protein SpsA, Chain A"/>
    <property type="match status" value="2"/>
</dbReference>
<accession>A0A220TZN3</accession>
<dbReference type="InterPro" id="IPR029044">
    <property type="entry name" value="Nucleotide-diphossugar_trans"/>
</dbReference>
<evidence type="ECO:0000313" key="2">
    <source>
        <dbReference type="Proteomes" id="UP000198312"/>
    </source>
</evidence>
<dbReference type="AlphaFoldDB" id="A0A220TZN3"/>
<dbReference type="GO" id="GO:0016740">
    <property type="term" value="F:transferase activity"/>
    <property type="evidence" value="ECO:0007669"/>
    <property type="project" value="UniProtKB-KW"/>
</dbReference>
<keyword evidence="1" id="KW-0808">Transferase</keyword>
<name>A0A220TZN3_9BACI</name>
<dbReference type="Pfam" id="PF13704">
    <property type="entry name" value="Glyco_tranf_2_4"/>
    <property type="match status" value="1"/>
</dbReference>
<evidence type="ECO:0000313" key="1">
    <source>
        <dbReference type="EMBL" id="ASK61093.1"/>
    </source>
</evidence>
<protein>
    <submittedName>
        <fullName evidence="1">Glycosyl transferase</fullName>
    </submittedName>
</protein>
<dbReference type="OrthoDB" id="183314at2"/>
<reference evidence="1 2" key="1">
    <citation type="submission" date="2017-07" db="EMBL/GenBank/DDBJ databases">
        <title>Virgibacillus sp. LM2416.</title>
        <authorList>
            <person name="Tak E.J."/>
            <person name="Bae J.-W."/>
        </authorList>
    </citation>
    <scope>NUCLEOTIDE SEQUENCE [LARGE SCALE GENOMIC DNA]</scope>
    <source>
        <strain evidence="1 2">LM2416</strain>
    </source>
</reference>
<dbReference type="KEGG" id="vil:CFK37_02210"/>
<dbReference type="Pfam" id="PF03452">
    <property type="entry name" value="Anp1"/>
    <property type="match status" value="1"/>
</dbReference>
<dbReference type="PANTHER" id="PTHR43630">
    <property type="entry name" value="POLY-BETA-1,6-N-ACETYL-D-GLUCOSAMINE SYNTHASE"/>
    <property type="match status" value="1"/>
</dbReference>
<organism evidence="1 2">
    <name type="scientific">Virgibacillus phasianinus</name>
    <dbReference type="NCBI Taxonomy" id="2017483"/>
    <lineage>
        <taxon>Bacteria</taxon>
        <taxon>Bacillati</taxon>
        <taxon>Bacillota</taxon>
        <taxon>Bacilli</taxon>
        <taxon>Bacillales</taxon>
        <taxon>Bacillaceae</taxon>
        <taxon>Virgibacillus</taxon>
    </lineage>
</organism>